<evidence type="ECO:0000259" key="1">
    <source>
        <dbReference type="Pfam" id="PF03886"/>
    </source>
</evidence>
<evidence type="ECO:0000313" key="2">
    <source>
        <dbReference type="EMBL" id="MBK3516124.1"/>
    </source>
</evidence>
<keyword evidence="3" id="KW-1185">Reference proteome</keyword>
<dbReference type="PROSITE" id="PS51257">
    <property type="entry name" value="PROKAR_LIPOPROTEIN"/>
    <property type="match status" value="1"/>
</dbReference>
<proteinExistence type="predicted"/>
<comment type="caution">
    <text evidence="2">The sequence shown here is derived from an EMBL/GenBank/DDBJ whole genome shotgun (WGS) entry which is preliminary data.</text>
</comment>
<accession>A0ABS1HG02</accession>
<name>A0ABS1HG02_9BACT</name>
<dbReference type="Pfam" id="PF03886">
    <property type="entry name" value="ABC_trans_aux"/>
    <property type="match status" value="1"/>
</dbReference>
<feature type="domain" description="ABC-type transport auxiliary lipoprotein component" evidence="1">
    <location>
        <begin position="51"/>
        <end position="154"/>
    </location>
</feature>
<dbReference type="InterPro" id="IPR005586">
    <property type="entry name" value="ABC_trans_aux"/>
</dbReference>
<reference evidence="2 3" key="1">
    <citation type="submission" date="2021-01" db="EMBL/GenBank/DDBJ databases">
        <title>Carboxyliciviraga sp.nov., isolated from coastal sediments.</title>
        <authorList>
            <person name="Lu D."/>
            <person name="Zhang T."/>
        </authorList>
    </citation>
    <scope>NUCLEOTIDE SEQUENCE [LARGE SCALE GENOMIC DNA]</scope>
    <source>
        <strain evidence="2 3">N1Y132</strain>
    </source>
</reference>
<dbReference type="SUPFAM" id="SSF159594">
    <property type="entry name" value="XCC0632-like"/>
    <property type="match status" value="1"/>
</dbReference>
<sequence>MRRLIHFITTITLILFCACISQNKMVTKYYLIEKPPSIQYAMDTDTTWLNGFCEISPVQIYPAYGTQKIVNRSNRYEIVYYNYHQWAQLPGVSFTLLLEDYFTQTPVFKGVSTRYWRLSPVYKLRTTIYKLEIVEQENHLLAHISLEIILSANTEDKTLISHRADKLLKLEKKDLNEYANSIGVLFYQELNAFTEKIMKYALDNK</sequence>
<dbReference type="Gene3D" id="3.40.50.10610">
    <property type="entry name" value="ABC-type transport auxiliary lipoprotein component"/>
    <property type="match status" value="1"/>
</dbReference>
<dbReference type="Proteomes" id="UP000605676">
    <property type="component" value="Unassembled WGS sequence"/>
</dbReference>
<dbReference type="EMBL" id="JAENRR010000003">
    <property type="protein sequence ID" value="MBK3516124.1"/>
    <property type="molecule type" value="Genomic_DNA"/>
</dbReference>
<evidence type="ECO:0000313" key="3">
    <source>
        <dbReference type="Proteomes" id="UP000605676"/>
    </source>
</evidence>
<gene>
    <name evidence="2" type="ORF">JIV24_02145</name>
</gene>
<organism evidence="2 3">
    <name type="scientific">Carboxylicivirga marina</name>
    <dbReference type="NCBI Taxonomy" id="2800988"/>
    <lineage>
        <taxon>Bacteria</taxon>
        <taxon>Pseudomonadati</taxon>
        <taxon>Bacteroidota</taxon>
        <taxon>Bacteroidia</taxon>
        <taxon>Marinilabiliales</taxon>
        <taxon>Marinilabiliaceae</taxon>
        <taxon>Carboxylicivirga</taxon>
    </lineage>
</organism>
<protein>
    <submittedName>
        <fullName evidence="2">Membrane integrity-associated transporter subunit PqiC</fullName>
    </submittedName>
</protein>